<dbReference type="PANTHER" id="PTHR43747:SF4">
    <property type="entry name" value="FLAVIN-DEPENDENT TRYPTOPHAN HALOGENASE"/>
    <property type="match status" value="1"/>
</dbReference>
<dbReference type="InterPro" id="IPR006905">
    <property type="entry name" value="Flavin_halogenase"/>
</dbReference>
<dbReference type="AlphaFoldDB" id="A0A0D1K8D4"/>
<dbReference type="PIRSF" id="PIRSF011396">
    <property type="entry name" value="Trp_halogenase"/>
    <property type="match status" value="1"/>
</dbReference>
<name>A0A0D1K8D4_9SPHN</name>
<dbReference type="InterPro" id="IPR036188">
    <property type="entry name" value="FAD/NAD-bd_sf"/>
</dbReference>
<dbReference type="PATRIC" id="fig|1549858.7.peg.410"/>
<dbReference type="SUPFAM" id="SSF51905">
    <property type="entry name" value="FAD/NAD(P)-binding domain"/>
    <property type="match status" value="1"/>
</dbReference>
<keyword evidence="2" id="KW-0547">Nucleotide-binding</keyword>
<dbReference type="Pfam" id="PF04820">
    <property type="entry name" value="Trp_halogenase"/>
    <property type="match status" value="1"/>
</dbReference>
<dbReference type="InterPro" id="IPR033856">
    <property type="entry name" value="Trp_halogen"/>
</dbReference>
<accession>A0A0D1K8D4</accession>
<dbReference type="EMBL" id="JXTP01000010">
    <property type="protein sequence ID" value="KIU29888.1"/>
    <property type="molecule type" value="Genomic_DNA"/>
</dbReference>
<keyword evidence="2" id="KW-0274">FAD</keyword>
<dbReference type="InterPro" id="IPR050816">
    <property type="entry name" value="Flavin-dep_Halogenase_NPB"/>
</dbReference>
<sequence>MTLPVPDHAIRNIVIVGGGTAGWMAAAAFSRLLNTGYTRVTLIESEEIGTVGVGEATIPPLLNFNGMLGIDENEFLAATAGTFKLGIEFRDWGAIGDRYIHPFGTFGQDLQGISFHQLWLRERSRRAIPDISAWSMSAQAAARGRFGRAREDARSPVRELFYAYHFDASLYARYLRGYAERGGVTRIEGRIADVRLRGEDGYVEALTLADGRQVAGDLFIDCSGFRGLLIEEALHTGYESYAQWLPCDRAVAVPCALPNAREPDPYTRATARAAGWQWRIPLQHRMGNGYVYCSDLLSDEAAEFDLLASLEGEPLGDPRRLRFTAGRRRQSWNRNVIALGLSSGFIEPLESTSIHLVQAGIQRIVAMFPDTRFDPAERDEFNRQLHDLYEDIRDFIILHYAQTRRTDTPFWDRVRTMPLPDSLTRKLELWRGKGRLFREGYDLFSVPSWVAVCLGQGLVPSTWEPAADALDETLVAEAMETMRRGYADTAERLPTHGDFLRMVAPSPLANWGQSR</sequence>
<keyword evidence="2" id="KW-0285">Flavoprotein</keyword>
<protein>
    <submittedName>
        <fullName evidence="3">Tryptophan halogenase</fullName>
    </submittedName>
</protein>
<comment type="caution">
    <text evidence="3">The sequence shown here is derived from an EMBL/GenBank/DDBJ whole genome shotgun (WGS) entry which is preliminary data.</text>
</comment>
<proteinExistence type="predicted"/>
<organism evidence="3 4">
    <name type="scientific">Sphingomonas melonis</name>
    <dbReference type="NCBI Taxonomy" id="152682"/>
    <lineage>
        <taxon>Bacteria</taxon>
        <taxon>Pseudomonadati</taxon>
        <taxon>Pseudomonadota</taxon>
        <taxon>Alphaproteobacteria</taxon>
        <taxon>Sphingomonadales</taxon>
        <taxon>Sphingomonadaceae</taxon>
        <taxon>Sphingomonas</taxon>
    </lineage>
</organism>
<evidence type="ECO:0000256" key="1">
    <source>
        <dbReference type="PIRSR" id="PIRSR011396-1"/>
    </source>
</evidence>
<feature type="binding site" evidence="2">
    <location>
        <position position="341"/>
    </location>
    <ligand>
        <name>FAD</name>
        <dbReference type="ChEBI" id="CHEBI:57692"/>
    </ligand>
</feature>
<dbReference type="GO" id="GO:0004497">
    <property type="term" value="F:monooxygenase activity"/>
    <property type="evidence" value="ECO:0007669"/>
    <property type="project" value="InterPro"/>
</dbReference>
<feature type="binding site" evidence="2">
    <location>
        <begin position="18"/>
        <end position="21"/>
    </location>
    <ligand>
        <name>FAD</name>
        <dbReference type="ChEBI" id="CHEBI:57692"/>
    </ligand>
</feature>
<evidence type="ECO:0000313" key="4">
    <source>
        <dbReference type="Proteomes" id="UP000033203"/>
    </source>
</evidence>
<feature type="binding site" evidence="2">
    <location>
        <position position="354"/>
    </location>
    <ligand>
        <name>FAD</name>
        <dbReference type="ChEBI" id="CHEBI:57692"/>
    </ligand>
</feature>
<dbReference type="Gene3D" id="3.50.50.60">
    <property type="entry name" value="FAD/NAD(P)-binding domain"/>
    <property type="match status" value="1"/>
</dbReference>
<feature type="active site" evidence="1">
    <location>
        <position position="84"/>
    </location>
</feature>
<evidence type="ECO:0000313" key="3">
    <source>
        <dbReference type="EMBL" id="KIU29888.1"/>
    </source>
</evidence>
<evidence type="ECO:0000256" key="2">
    <source>
        <dbReference type="PIRSR" id="PIRSR011396-2"/>
    </source>
</evidence>
<dbReference type="Proteomes" id="UP000033203">
    <property type="component" value="Unassembled WGS sequence"/>
</dbReference>
<dbReference type="GO" id="GO:0000166">
    <property type="term" value="F:nucleotide binding"/>
    <property type="evidence" value="ECO:0007669"/>
    <property type="project" value="UniProtKB-KW"/>
</dbReference>
<dbReference type="PANTHER" id="PTHR43747">
    <property type="entry name" value="FAD-BINDING PROTEIN"/>
    <property type="match status" value="1"/>
</dbReference>
<gene>
    <name evidence="3" type="ORF">SR41_02115</name>
</gene>
<feature type="binding site" evidence="2">
    <location>
        <position position="84"/>
    </location>
    <ligand>
        <name>7-chloro-L-tryptophan</name>
        <dbReference type="ChEBI" id="CHEBI:58713"/>
    </ligand>
</feature>
<reference evidence="3 4" key="1">
    <citation type="submission" date="2015-01" db="EMBL/GenBank/DDBJ databases">
        <title>Genome of Sphingomonas taxi strain 30a.</title>
        <authorList>
            <person name="Eevers N."/>
            <person name="Van Hamme J."/>
            <person name="Bottos E."/>
            <person name="Weyens N."/>
            <person name="Vangronsveld J."/>
        </authorList>
    </citation>
    <scope>NUCLEOTIDE SEQUENCE [LARGE SCALE GENOMIC DNA]</scope>
    <source>
        <strain evidence="3 4">30a</strain>
    </source>
</reference>
<feature type="binding site" evidence="2">
    <location>
        <position position="350"/>
    </location>
    <ligand>
        <name>FAD</name>
        <dbReference type="ChEBI" id="CHEBI:57692"/>
    </ligand>
</feature>